<gene>
    <name evidence="2" type="ORF">V6590_03515</name>
</gene>
<evidence type="ECO:0000313" key="3">
    <source>
        <dbReference type="Proteomes" id="UP001431963"/>
    </source>
</evidence>
<feature type="transmembrane region" description="Helical" evidence="1">
    <location>
        <begin position="31"/>
        <end position="49"/>
    </location>
</feature>
<dbReference type="RefSeq" id="WP_335419632.1">
    <property type="nucleotide sequence ID" value="NZ_JBALHR010000002.1"/>
</dbReference>
<keyword evidence="1" id="KW-0812">Transmembrane</keyword>
<accession>A0ABU8BR79</accession>
<dbReference type="EMBL" id="JBALHR010000002">
    <property type="protein sequence ID" value="MEH7827205.1"/>
    <property type="molecule type" value="Genomic_DNA"/>
</dbReference>
<keyword evidence="1" id="KW-0472">Membrane</keyword>
<sequence>MIFEFLAAISAAFGAAGIVLLLRKLVPGLPAWSMPFGAAVGLIGTTVWLEYDWFNRVSGELPPGFAVVWTDDRPQSLRPWSFVAPLTTRFLAMDTTKLAPHPAQPDLKLAPVYTFARWRPVEDGFLAVDCAGSRRVPIVAGVEITAEGVLTGAEWLPMQADDPVIGAACREG</sequence>
<evidence type="ECO:0000313" key="2">
    <source>
        <dbReference type="EMBL" id="MEH7827205.1"/>
    </source>
</evidence>
<keyword evidence="3" id="KW-1185">Reference proteome</keyword>
<comment type="caution">
    <text evidence="2">The sequence shown here is derived from an EMBL/GenBank/DDBJ whole genome shotgun (WGS) entry which is preliminary data.</text>
</comment>
<protein>
    <submittedName>
        <fullName evidence="2">Uncharacterized protein</fullName>
    </submittedName>
</protein>
<organism evidence="2 3">
    <name type="scientific">Gemmobacter denitrificans</name>
    <dbReference type="NCBI Taxonomy" id="3123040"/>
    <lineage>
        <taxon>Bacteria</taxon>
        <taxon>Pseudomonadati</taxon>
        <taxon>Pseudomonadota</taxon>
        <taxon>Alphaproteobacteria</taxon>
        <taxon>Rhodobacterales</taxon>
        <taxon>Paracoccaceae</taxon>
        <taxon>Gemmobacter</taxon>
    </lineage>
</organism>
<dbReference type="Proteomes" id="UP001431963">
    <property type="component" value="Unassembled WGS sequence"/>
</dbReference>
<reference evidence="2" key="1">
    <citation type="submission" date="2024-02" db="EMBL/GenBank/DDBJ databases">
        <title>Genome sequences of strain Gemmobacter sp. JM10B15.</title>
        <authorList>
            <person name="Zhang M."/>
        </authorList>
    </citation>
    <scope>NUCLEOTIDE SEQUENCE</scope>
    <source>
        <strain evidence="2">JM10B15</strain>
    </source>
</reference>
<keyword evidence="1" id="KW-1133">Transmembrane helix</keyword>
<evidence type="ECO:0000256" key="1">
    <source>
        <dbReference type="SAM" id="Phobius"/>
    </source>
</evidence>
<proteinExistence type="predicted"/>
<name>A0ABU8BR79_9RHOB</name>